<proteinExistence type="predicted"/>
<comment type="caution">
    <text evidence="1">The sequence shown here is derived from an EMBL/GenBank/DDBJ whole genome shotgun (WGS) entry which is preliminary data.</text>
</comment>
<accession>A0A9Q4Q3Z6</accession>
<dbReference type="AlphaFoldDB" id="A0A9Q4Q3Z6"/>
<keyword evidence="2" id="KW-1185">Reference proteome</keyword>
<name>A0A9Q4Q3Z6_9EURY</name>
<sequence length="60" mass="6777">MSDRNLLLEIVGVIEEQGLDQNEYQLCRVVDIEALEHLVDSASTDLEVRSVVGEFRLCIT</sequence>
<evidence type="ECO:0008006" key="3">
    <source>
        <dbReference type="Google" id="ProtNLM"/>
    </source>
</evidence>
<dbReference type="EMBL" id="JAMQOT010000005">
    <property type="protein sequence ID" value="MDF9746762.1"/>
    <property type="molecule type" value="Genomic_DNA"/>
</dbReference>
<evidence type="ECO:0000313" key="2">
    <source>
        <dbReference type="Proteomes" id="UP001154061"/>
    </source>
</evidence>
<organism evidence="1 2">
    <name type="scientific">Natrinema salsiterrestre</name>
    <dbReference type="NCBI Taxonomy" id="2950540"/>
    <lineage>
        <taxon>Archaea</taxon>
        <taxon>Methanobacteriati</taxon>
        <taxon>Methanobacteriota</taxon>
        <taxon>Stenosarchaea group</taxon>
        <taxon>Halobacteria</taxon>
        <taxon>Halobacteriales</taxon>
        <taxon>Natrialbaceae</taxon>
        <taxon>Natrinema</taxon>
    </lineage>
</organism>
<dbReference type="RefSeq" id="WP_277522960.1">
    <property type="nucleotide sequence ID" value="NZ_JAMQOT010000005.1"/>
</dbReference>
<dbReference type="Proteomes" id="UP001154061">
    <property type="component" value="Unassembled WGS sequence"/>
</dbReference>
<gene>
    <name evidence="1" type="ORF">NDI89_14315</name>
</gene>
<protein>
    <recommendedName>
        <fullName evidence="3">Halobacterial output domain-containing protein</fullName>
    </recommendedName>
</protein>
<reference evidence="1" key="1">
    <citation type="submission" date="2022-06" db="EMBL/GenBank/DDBJ databases">
        <title>Natrinema sp. a new haloarchaeum isolate from saline soil.</title>
        <authorList>
            <person name="Strakova D."/>
            <person name="Galisteo C."/>
            <person name="Sanchez-Porro C."/>
            <person name="Ventosa A."/>
        </authorList>
    </citation>
    <scope>NUCLEOTIDE SEQUENCE</scope>
    <source>
        <strain evidence="1">S1CR25-10</strain>
    </source>
</reference>
<evidence type="ECO:0000313" key="1">
    <source>
        <dbReference type="EMBL" id="MDF9746762.1"/>
    </source>
</evidence>